<feature type="domain" description="DNA2/NAM7 helicase helicase" evidence="1">
    <location>
        <begin position="849"/>
        <end position="1156"/>
    </location>
</feature>
<evidence type="ECO:0000259" key="3">
    <source>
        <dbReference type="Pfam" id="PF16399"/>
    </source>
</evidence>
<dbReference type="GO" id="GO:0004386">
    <property type="term" value="F:helicase activity"/>
    <property type="evidence" value="ECO:0007669"/>
    <property type="project" value="InterPro"/>
</dbReference>
<dbReference type="VEuPathDB" id="FungiDB:PYU1_G011575"/>
<dbReference type="InterPro" id="IPR048966">
    <property type="entry name" value="Aquarius_b-barrel"/>
</dbReference>
<dbReference type="InterPro" id="IPR041679">
    <property type="entry name" value="DNA2/NAM7-like_C"/>
</dbReference>
<dbReference type="InterPro" id="IPR032174">
    <property type="entry name" value="Aquarius_N"/>
</dbReference>
<dbReference type="SUPFAM" id="SSF52540">
    <property type="entry name" value="P-loop containing nucleoside triphosphate hydrolases"/>
    <property type="match status" value="1"/>
</dbReference>
<dbReference type="CDD" id="cd18808">
    <property type="entry name" value="SF1_C_Upf1"/>
    <property type="match status" value="1"/>
</dbReference>
<evidence type="ECO:0000259" key="1">
    <source>
        <dbReference type="Pfam" id="PF13086"/>
    </source>
</evidence>
<dbReference type="InterPro" id="IPR047187">
    <property type="entry name" value="SF1_C_Upf1"/>
</dbReference>
<dbReference type="InterPro" id="IPR045055">
    <property type="entry name" value="DNA2/NAM7-like"/>
</dbReference>
<dbReference type="PANTHER" id="PTHR10887">
    <property type="entry name" value="DNA2/NAM7 HELICASE FAMILY"/>
    <property type="match status" value="1"/>
</dbReference>
<dbReference type="PANTHER" id="PTHR10887:SF5">
    <property type="entry name" value="RNA HELICASE AQUARIUS"/>
    <property type="match status" value="1"/>
</dbReference>
<proteinExistence type="predicted"/>
<feature type="domain" description="RNA helicase aquarius beta-barrel" evidence="4">
    <location>
        <begin position="546"/>
        <end position="710"/>
    </location>
</feature>
<dbReference type="HOGENOM" id="CLU_001195_1_0_1"/>
<reference evidence="6" key="2">
    <citation type="submission" date="2010-04" db="EMBL/GenBank/DDBJ databases">
        <authorList>
            <person name="Buell R."/>
            <person name="Hamilton J."/>
            <person name="Hostetler J."/>
        </authorList>
    </citation>
    <scope>NUCLEOTIDE SEQUENCE [LARGE SCALE GENOMIC DNA]</scope>
    <source>
        <strain evidence="6">DAOM:BR144</strain>
    </source>
</reference>
<evidence type="ECO:0000313" key="6">
    <source>
        <dbReference type="Proteomes" id="UP000019132"/>
    </source>
</evidence>
<dbReference type="STRING" id="431595.K3X302"/>
<dbReference type="InParanoid" id="K3X302"/>
<dbReference type="OMA" id="YRVWLDC"/>
<sequence length="1430" mass="160445">MGKPVRAESSECADMEAVVQQFRSATPPSIETLKSIQDVYVKYLAISDLNKVLEHVRELEAAGYLEDVVWRHVEVATAPCESSGLEQQKAWLVSVMMLVNYKLRESAVDVWSFVEVKDPNAEKADSSQWEAFVATLLSLKHGEHAAGLNWSFLEKSYLIQFLVNCYQSLEIPAIAKTFLKLTSLPTWSALSPTQRSIEFEKYPKLERHWKNAIGGAAADTEQEKPSKRRKVTSVSQAAVSIHEKSFIADLIREFFRTINEPSKTTDQVESDGKLLYTAIFLAFVIDLLSQLPTRRFLQVVLQRFHFAMVVRRSPFIADSLQRRSAFETAGLKKQIALVEALIHFPIDSHTGKSFTAREQRENDSTRIQALQQRVFQEYRNTPLEELAIIPVSSIADRKTFSSHLKPLVGSDSARVKALAVTVGVVADLEEASTLSSDELVECFVNEYAPSRGDISEWSETAVFPTEVDIWNDLLDSADQANGSVVYGVQGKLIPLLPIRKLSLQFLNVGDYLQRNYELFRLEASYDIRSSLESSIKQLDAVRSLTSAETVFRGHSQMAVPLSSPLKIMKISKPALGKTTPASVVGQFDVELDSRHDFNVFDNYQTKEAVFLVTLRATNDEAAEVMGFSNQKNELGKEKGCFPEEYGVLYVRGAELVEVVDGYGAAINDENPHGKGKKRTFKVALDGLQYKTDLEEGRLDAYQLVNVLVRRKARENNFKAVLDTVLDTWSNAKKDEVLPSWFHDLLLGYGDPSAATYKSISKQRQQQEVVVPLLDLVSNGEHALETCAEDDTSGLCLVDNDDVDKPLAAKDAIGPFTYVENLKDGSVLVKARRRSPEETSTSVPPRVRFTKSQVAAVRSGMCEGLTVVVGPPGTGKTDVAVQLVLNLHRTTPSSEKILIVAHSNQALNDFFSKILSRKLINEAEIVRLGQGQHTDAEGFHDDFSRNGRVNYLLQRRLDLLKEVEFLAKWLEEKNPNQYSGLGSSAGYSCENAVFFYHCHLKTLLDAAKDVSKPTEYTLLSEYFTTRNGVAPASREAGLQLVNIMEAYFGELQRLQPFELLQTPRQRGDLYLIQHARIVAMTCTHAALNQRKLVDLGLTFGSFIIEEAGLVSEIDTLIPLLLASSSSTKSLKKKSDETQLKRIVLMGDPNQLPPVVKSLALKHYTHLDQSLFTRLLRLGVPRIVLDQQGRSRTLLADLYRWRYSSNDHQLRDLPHIAKSVEYEAPNPGFAYVAQFIHVPLSKERQIRPFAYENEEEARFVVSLFKYMLAIGYEAAKITILTTYNAQKELLQRLLRREDLLLKCKVSTVDRFQGQQNDFILLSTVRSGSSIGHLRDVRRACTAFSRARLGFYVVGNEPTLRKSKELQPFTSRLFGMAAEHPSQLALLPSERVGKTMDRGKKTTGKKGTDNVIRLAKERRPQLEKIIADVLKTN</sequence>
<dbReference type="GO" id="GO:0071013">
    <property type="term" value="C:catalytic step 2 spliceosome"/>
    <property type="evidence" value="ECO:0007669"/>
    <property type="project" value="TreeGrafter"/>
</dbReference>
<evidence type="ECO:0000259" key="4">
    <source>
        <dbReference type="Pfam" id="PF21143"/>
    </source>
</evidence>
<name>K3X302_GLOUD</name>
<accession>K3X302</accession>
<dbReference type="EMBL" id="GL376611">
    <property type="status" value="NOT_ANNOTATED_CDS"/>
    <property type="molecule type" value="Genomic_DNA"/>
</dbReference>
<protein>
    <recommendedName>
        <fullName evidence="7">AAA+ ATPase domain-containing protein</fullName>
    </recommendedName>
</protein>
<feature type="domain" description="DNA2/NAM7 helicase-like C-terminal" evidence="2">
    <location>
        <begin position="1165"/>
        <end position="1354"/>
    </location>
</feature>
<keyword evidence="6" id="KW-1185">Reference proteome</keyword>
<organism evidence="5 6">
    <name type="scientific">Globisporangium ultimum (strain ATCC 200006 / CBS 805.95 / DAOM BR144)</name>
    <name type="common">Pythium ultimum</name>
    <dbReference type="NCBI Taxonomy" id="431595"/>
    <lineage>
        <taxon>Eukaryota</taxon>
        <taxon>Sar</taxon>
        <taxon>Stramenopiles</taxon>
        <taxon>Oomycota</taxon>
        <taxon>Peronosporomycetes</taxon>
        <taxon>Pythiales</taxon>
        <taxon>Pythiaceae</taxon>
        <taxon>Globisporangium</taxon>
    </lineage>
</organism>
<dbReference type="EnsemblProtists" id="PYU1_T011601">
    <property type="protein sequence ID" value="PYU1_T011601"/>
    <property type="gene ID" value="PYU1_G011575"/>
</dbReference>
<evidence type="ECO:0000259" key="2">
    <source>
        <dbReference type="Pfam" id="PF13087"/>
    </source>
</evidence>
<reference evidence="5" key="3">
    <citation type="submission" date="2015-02" db="UniProtKB">
        <authorList>
            <consortium name="EnsemblProtists"/>
        </authorList>
    </citation>
    <scope>IDENTIFICATION</scope>
    <source>
        <strain evidence="5">DAOM BR144</strain>
    </source>
</reference>
<dbReference type="FunCoup" id="K3X302">
    <property type="interactions" value="548"/>
</dbReference>
<dbReference type="InterPro" id="IPR041677">
    <property type="entry name" value="DNA2/NAM7_AAA_11"/>
</dbReference>
<dbReference type="Proteomes" id="UP000019132">
    <property type="component" value="Unassembled WGS sequence"/>
</dbReference>
<dbReference type="Pfam" id="PF13087">
    <property type="entry name" value="AAA_12"/>
    <property type="match status" value="1"/>
</dbReference>
<dbReference type="InterPro" id="IPR027417">
    <property type="entry name" value="P-loop_NTPase"/>
</dbReference>
<dbReference type="Pfam" id="PF13086">
    <property type="entry name" value="AAA_11"/>
    <property type="match status" value="1"/>
</dbReference>
<feature type="domain" description="RNA helicase aquarius N-terminal" evidence="3">
    <location>
        <begin position="37"/>
        <end position="444"/>
    </location>
</feature>
<dbReference type="Pfam" id="PF16399">
    <property type="entry name" value="Aquarius_N_1st"/>
    <property type="match status" value="1"/>
</dbReference>
<dbReference type="GO" id="GO:0003729">
    <property type="term" value="F:mRNA binding"/>
    <property type="evidence" value="ECO:0007669"/>
    <property type="project" value="TreeGrafter"/>
</dbReference>
<dbReference type="Pfam" id="PF21143">
    <property type="entry name" value="Aquarius_N_2nd"/>
    <property type="match status" value="1"/>
</dbReference>
<evidence type="ECO:0000313" key="5">
    <source>
        <dbReference type="EnsemblProtists" id="PYU1_T011601"/>
    </source>
</evidence>
<reference evidence="6" key="1">
    <citation type="journal article" date="2010" name="Genome Biol.">
        <title>Genome sequence of the necrotrophic plant pathogen Pythium ultimum reveals original pathogenicity mechanisms and effector repertoire.</title>
        <authorList>
            <person name="Levesque C.A."/>
            <person name="Brouwer H."/>
            <person name="Cano L."/>
            <person name="Hamilton J.P."/>
            <person name="Holt C."/>
            <person name="Huitema E."/>
            <person name="Raffaele S."/>
            <person name="Robideau G.P."/>
            <person name="Thines M."/>
            <person name="Win J."/>
            <person name="Zerillo M.M."/>
            <person name="Beakes G.W."/>
            <person name="Boore J.L."/>
            <person name="Busam D."/>
            <person name="Dumas B."/>
            <person name="Ferriera S."/>
            <person name="Fuerstenberg S.I."/>
            <person name="Gachon C.M."/>
            <person name="Gaulin E."/>
            <person name="Govers F."/>
            <person name="Grenville-Briggs L."/>
            <person name="Horner N."/>
            <person name="Hostetler J."/>
            <person name="Jiang R.H."/>
            <person name="Johnson J."/>
            <person name="Krajaejun T."/>
            <person name="Lin H."/>
            <person name="Meijer H.J."/>
            <person name="Moore B."/>
            <person name="Morris P."/>
            <person name="Phuntmart V."/>
            <person name="Puiu D."/>
            <person name="Shetty J."/>
            <person name="Stajich J.E."/>
            <person name="Tripathy S."/>
            <person name="Wawra S."/>
            <person name="van West P."/>
            <person name="Whitty B.R."/>
            <person name="Coutinho P.M."/>
            <person name="Henrissat B."/>
            <person name="Martin F."/>
            <person name="Thomas P.D."/>
            <person name="Tyler B.M."/>
            <person name="De Vries R.P."/>
            <person name="Kamoun S."/>
            <person name="Yandell M."/>
            <person name="Tisserat N."/>
            <person name="Buell C.R."/>
        </authorList>
    </citation>
    <scope>NUCLEOTIDE SEQUENCE</scope>
    <source>
        <strain evidence="6">DAOM:BR144</strain>
    </source>
</reference>
<evidence type="ECO:0008006" key="7">
    <source>
        <dbReference type="Google" id="ProtNLM"/>
    </source>
</evidence>
<dbReference type="Gene3D" id="3.40.50.300">
    <property type="entry name" value="P-loop containing nucleotide triphosphate hydrolases"/>
    <property type="match status" value="2"/>
</dbReference>
<dbReference type="eggNOG" id="KOG1806">
    <property type="taxonomic scope" value="Eukaryota"/>
</dbReference>